<feature type="chain" id="PRO_5002044380" evidence="1">
    <location>
        <begin position="19"/>
        <end position="34"/>
    </location>
</feature>
<sequence>MIILMAICLCIVIAFCRGSSQGITHRPCLSWIGI</sequence>
<evidence type="ECO:0000256" key="1">
    <source>
        <dbReference type="SAM" id="SignalP"/>
    </source>
</evidence>
<feature type="signal peptide" evidence="1">
    <location>
        <begin position="1"/>
        <end position="18"/>
    </location>
</feature>
<proteinExistence type="predicted"/>
<evidence type="ECO:0000313" key="2">
    <source>
        <dbReference type="EMBL" id="JAE05486.1"/>
    </source>
</evidence>
<organism evidence="2">
    <name type="scientific">Arundo donax</name>
    <name type="common">Giant reed</name>
    <name type="synonym">Donax arundinaceus</name>
    <dbReference type="NCBI Taxonomy" id="35708"/>
    <lineage>
        <taxon>Eukaryota</taxon>
        <taxon>Viridiplantae</taxon>
        <taxon>Streptophyta</taxon>
        <taxon>Embryophyta</taxon>
        <taxon>Tracheophyta</taxon>
        <taxon>Spermatophyta</taxon>
        <taxon>Magnoliopsida</taxon>
        <taxon>Liliopsida</taxon>
        <taxon>Poales</taxon>
        <taxon>Poaceae</taxon>
        <taxon>PACMAD clade</taxon>
        <taxon>Arundinoideae</taxon>
        <taxon>Arundineae</taxon>
        <taxon>Arundo</taxon>
    </lineage>
</organism>
<keyword evidence="1" id="KW-0732">Signal</keyword>
<reference evidence="2" key="2">
    <citation type="journal article" date="2015" name="Data Brief">
        <title>Shoot transcriptome of the giant reed, Arundo donax.</title>
        <authorList>
            <person name="Barrero R.A."/>
            <person name="Guerrero F.D."/>
            <person name="Moolhuijzen P."/>
            <person name="Goolsby J.A."/>
            <person name="Tidwell J."/>
            <person name="Bellgard S.E."/>
            <person name="Bellgard M.I."/>
        </authorList>
    </citation>
    <scope>NUCLEOTIDE SEQUENCE</scope>
    <source>
        <tissue evidence="2">Shoot tissue taken approximately 20 cm above the soil surface</tissue>
    </source>
</reference>
<reference evidence="2" key="1">
    <citation type="submission" date="2014-09" db="EMBL/GenBank/DDBJ databases">
        <authorList>
            <person name="Magalhaes I.L.F."/>
            <person name="Oliveira U."/>
            <person name="Santos F.R."/>
            <person name="Vidigal T.H.D.A."/>
            <person name="Brescovit A.D."/>
            <person name="Santos A.J."/>
        </authorList>
    </citation>
    <scope>NUCLEOTIDE SEQUENCE</scope>
    <source>
        <tissue evidence="2">Shoot tissue taken approximately 20 cm above the soil surface</tissue>
    </source>
</reference>
<dbReference type="AlphaFoldDB" id="A0A0A9F5Q6"/>
<accession>A0A0A9F5Q6</accession>
<protein>
    <submittedName>
        <fullName evidence="2">Uncharacterized protein</fullName>
    </submittedName>
</protein>
<dbReference type="EMBL" id="GBRH01192410">
    <property type="protein sequence ID" value="JAE05486.1"/>
    <property type="molecule type" value="Transcribed_RNA"/>
</dbReference>
<name>A0A0A9F5Q6_ARUDO</name>